<dbReference type="PANTHER" id="PTHR38340">
    <property type="entry name" value="S-LAYER PROTEIN"/>
    <property type="match status" value="1"/>
</dbReference>
<organism evidence="2 3">
    <name type="scientific">Thalassococcus arenae</name>
    <dbReference type="NCBI Taxonomy" id="2851652"/>
    <lineage>
        <taxon>Bacteria</taxon>
        <taxon>Pseudomonadati</taxon>
        <taxon>Pseudomonadota</taxon>
        <taxon>Alphaproteobacteria</taxon>
        <taxon>Rhodobacterales</taxon>
        <taxon>Roseobacteraceae</taxon>
        <taxon>Thalassococcus</taxon>
    </lineage>
</organism>
<dbReference type="Pfam" id="PF00353">
    <property type="entry name" value="HemolysinCabind"/>
    <property type="match status" value="3"/>
</dbReference>
<evidence type="ECO:0000313" key="2">
    <source>
        <dbReference type="EMBL" id="MBV2361155.1"/>
    </source>
</evidence>
<gene>
    <name evidence="2" type="ORF">KUH32_15430</name>
</gene>
<dbReference type="InterPro" id="IPR001343">
    <property type="entry name" value="Hemolysn_Ca-bd"/>
</dbReference>
<evidence type="ECO:0008006" key="4">
    <source>
        <dbReference type="Google" id="ProtNLM"/>
    </source>
</evidence>
<reference evidence="2" key="1">
    <citation type="submission" date="2021-06" db="EMBL/GenBank/DDBJ databases">
        <title>Thalassococcus sp. CAU 1522 isolated from sea sand, Republic of Korea.</title>
        <authorList>
            <person name="Kim W."/>
        </authorList>
    </citation>
    <scope>NUCLEOTIDE SEQUENCE</scope>
    <source>
        <strain evidence="2">CAU 1522</strain>
    </source>
</reference>
<proteinExistence type="predicted"/>
<comment type="caution">
    <text evidence="2">The sequence shown here is derived from an EMBL/GenBank/DDBJ whole genome shotgun (WGS) entry which is preliminary data.</text>
</comment>
<feature type="region of interest" description="Disordered" evidence="1">
    <location>
        <begin position="21"/>
        <end position="57"/>
    </location>
</feature>
<keyword evidence="3" id="KW-1185">Reference proteome</keyword>
<dbReference type="EMBL" id="JAHRWL010000002">
    <property type="protein sequence ID" value="MBV2361155.1"/>
    <property type="molecule type" value="Genomic_DNA"/>
</dbReference>
<feature type="compositionally biased region" description="Acidic residues" evidence="1">
    <location>
        <begin position="21"/>
        <end position="32"/>
    </location>
</feature>
<sequence length="271" mass="27394">MIALGLLFALAVPLLLMSIGSDDDDDGGSDGDENIRGARIEGTEDREFLEGGAGDDRIDGLGGDDLLAGRGGDDTLNGGDGPDLLYGGLGDDLSRGGPGDDLIVDFAGADTLIGSDGDDLVISGGTGDVDAVIALLSTTSGPIPDDAVEEALNLVLEPNPGDPGDELRLGAGDDVAILGENDTVLTGSGVDTLIAGDWIGDQAVTITEFDPASDVLVYSYTGPEPLITLTEDDDGAVGILANGIRFATLTDVDFFDIDASAVVLLDRSAAV</sequence>
<name>A0ABS6NC81_9RHOB</name>
<evidence type="ECO:0000313" key="3">
    <source>
        <dbReference type="Proteomes" id="UP001166293"/>
    </source>
</evidence>
<dbReference type="RefSeq" id="WP_217779492.1">
    <property type="nucleotide sequence ID" value="NZ_JAHRWL010000002.1"/>
</dbReference>
<accession>A0ABS6NC81</accession>
<dbReference type="PANTHER" id="PTHR38340:SF1">
    <property type="entry name" value="S-LAYER PROTEIN"/>
    <property type="match status" value="1"/>
</dbReference>
<protein>
    <recommendedName>
        <fullName evidence="4">Type I secretion protein</fullName>
    </recommendedName>
</protein>
<evidence type="ECO:0000256" key="1">
    <source>
        <dbReference type="SAM" id="MobiDB-lite"/>
    </source>
</evidence>
<dbReference type="PROSITE" id="PS00330">
    <property type="entry name" value="HEMOLYSIN_CALCIUM"/>
    <property type="match status" value="2"/>
</dbReference>
<dbReference type="Proteomes" id="UP001166293">
    <property type="component" value="Unassembled WGS sequence"/>
</dbReference>
<feature type="compositionally biased region" description="Basic and acidic residues" evidence="1">
    <location>
        <begin position="33"/>
        <end position="57"/>
    </location>
</feature>
<dbReference type="InterPro" id="IPR050557">
    <property type="entry name" value="RTX_toxin/Mannuronan_C5-epim"/>
</dbReference>
<dbReference type="InterPro" id="IPR018511">
    <property type="entry name" value="Hemolysin-typ_Ca-bd_CS"/>
</dbReference>